<keyword evidence="3" id="KW-1185">Reference proteome</keyword>
<proteinExistence type="predicted"/>
<feature type="region of interest" description="Disordered" evidence="1">
    <location>
        <begin position="85"/>
        <end position="104"/>
    </location>
</feature>
<name>V4AW05_LOTGI</name>
<accession>V4AW05</accession>
<feature type="compositionally biased region" description="Polar residues" evidence="1">
    <location>
        <begin position="196"/>
        <end position="216"/>
    </location>
</feature>
<evidence type="ECO:0000256" key="1">
    <source>
        <dbReference type="SAM" id="MobiDB-lite"/>
    </source>
</evidence>
<sequence>MAVTAALVMEISEPEIEECGYTNQLKVIDNGITNDDYLGLGVQEFQDVDLFCKETVEDLDQVWYIPDEARKDAFKIKPYQLRSRNTGAPFRDSGDSNPSYQVGDPPKQNPYINYLVQQFQNSNTTSQNPEIPQANLPDELLQEYGCVDMDLPIIESGKPPSPLLDRLTLVDSFNEVSMNDVIIFRDESLIPYLQRSPRSSPTFSGSNNTSPRSISPVSDHVVPGEDDGRNRILRSCEIQNDQIVPEYQLYIEE</sequence>
<dbReference type="OrthoDB" id="6106535at2759"/>
<dbReference type="RefSeq" id="XP_009047682.1">
    <property type="nucleotide sequence ID" value="XM_009049434.1"/>
</dbReference>
<dbReference type="GeneID" id="20250689"/>
<dbReference type="AlphaFoldDB" id="V4AW05"/>
<dbReference type="CTD" id="20250689"/>
<reference evidence="2 3" key="1">
    <citation type="journal article" date="2013" name="Nature">
        <title>Insights into bilaterian evolution from three spiralian genomes.</title>
        <authorList>
            <person name="Simakov O."/>
            <person name="Marletaz F."/>
            <person name="Cho S.J."/>
            <person name="Edsinger-Gonzales E."/>
            <person name="Havlak P."/>
            <person name="Hellsten U."/>
            <person name="Kuo D.H."/>
            <person name="Larsson T."/>
            <person name="Lv J."/>
            <person name="Arendt D."/>
            <person name="Savage R."/>
            <person name="Osoegawa K."/>
            <person name="de Jong P."/>
            <person name="Grimwood J."/>
            <person name="Chapman J.A."/>
            <person name="Shapiro H."/>
            <person name="Aerts A."/>
            <person name="Otillar R.P."/>
            <person name="Terry A.Y."/>
            <person name="Boore J.L."/>
            <person name="Grigoriev I.V."/>
            <person name="Lindberg D.R."/>
            <person name="Seaver E.C."/>
            <person name="Weisblat D.A."/>
            <person name="Putnam N.H."/>
            <person name="Rokhsar D.S."/>
        </authorList>
    </citation>
    <scope>NUCLEOTIDE SEQUENCE [LARGE SCALE GENOMIC DNA]</scope>
</reference>
<dbReference type="HOGENOM" id="CLU_1099549_0_0_1"/>
<dbReference type="KEGG" id="lgi:LOTGIDRAFT_238217"/>
<feature type="region of interest" description="Disordered" evidence="1">
    <location>
        <begin position="196"/>
        <end position="228"/>
    </location>
</feature>
<organism evidence="2 3">
    <name type="scientific">Lottia gigantea</name>
    <name type="common">Giant owl limpet</name>
    <dbReference type="NCBI Taxonomy" id="225164"/>
    <lineage>
        <taxon>Eukaryota</taxon>
        <taxon>Metazoa</taxon>
        <taxon>Spiralia</taxon>
        <taxon>Lophotrochozoa</taxon>
        <taxon>Mollusca</taxon>
        <taxon>Gastropoda</taxon>
        <taxon>Patellogastropoda</taxon>
        <taxon>Lottioidea</taxon>
        <taxon>Lottiidae</taxon>
        <taxon>Lottia</taxon>
    </lineage>
</organism>
<gene>
    <name evidence="2" type="ORF">LOTGIDRAFT_238217</name>
</gene>
<evidence type="ECO:0000313" key="3">
    <source>
        <dbReference type="Proteomes" id="UP000030746"/>
    </source>
</evidence>
<dbReference type="Proteomes" id="UP000030746">
    <property type="component" value="Unassembled WGS sequence"/>
</dbReference>
<dbReference type="EMBL" id="KB200454">
    <property type="protein sequence ID" value="ESP01598.1"/>
    <property type="molecule type" value="Genomic_DNA"/>
</dbReference>
<evidence type="ECO:0000313" key="2">
    <source>
        <dbReference type="EMBL" id="ESP01598.1"/>
    </source>
</evidence>
<protein>
    <submittedName>
        <fullName evidence="2">Uncharacterized protein</fullName>
    </submittedName>
</protein>